<dbReference type="EMBL" id="BX842680">
    <property type="protein sequence ID" value="CAE81948.1"/>
    <property type="molecule type" value="Genomic_DNA"/>
</dbReference>
<dbReference type="HOGENOM" id="CLU_1230250_0_0_1"/>
<feature type="region of interest" description="Disordered" evidence="1">
    <location>
        <begin position="181"/>
        <end position="206"/>
    </location>
</feature>
<evidence type="ECO:0000313" key="2">
    <source>
        <dbReference type="EMBL" id="CAE81948.1"/>
    </source>
</evidence>
<proteinExistence type="predicted"/>
<evidence type="ECO:0000256" key="1">
    <source>
        <dbReference type="SAM" id="MobiDB-lite"/>
    </source>
</evidence>
<dbReference type="eggNOG" id="ENOG502RIZ5">
    <property type="taxonomic scope" value="Eukaryota"/>
</dbReference>
<accession>Q6MGJ0</accession>
<reference evidence="2" key="1">
    <citation type="submission" date="2003-12" db="EMBL/GenBank/DDBJ databases">
        <authorList>
            <person name="Schulte U."/>
            <person name="Aign V."/>
            <person name="Hoheisel J."/>
            <person name="Brandt P."/>
            <person name="Fartmann B."/>
            <person name="Holland R."/>
            <person name="Nyakatura G."/>
            <person name="Mewes H.W."/>
            <person name="Mannhaupt G."/>
        </authorList>
    </citation>
    <scope>NUCLEOTIDE SEQUENCE</scope>
</reference>
<protein>
    <submittedName>
        <fullName evidence="2">Uncharacterized protein 90C4.220</fullName>
    </submittedName>
</protein>
<feature type="compositionally biased region" description="Basic and acidic residues" evidence="1">
    <location>
        <begin position="230"/>
        <end position="251"/>
    </location>
</feature>
<organism evidence="2">
    <name type="scientific">Neurospora crassa</name>
    <dbReference type="NCBI Taxonomy" id="5141"/>
    <lineage>
        <taxon>Eukaryota</taxon>
        <taxon>Fungi</taxon>
        <taxon>Dikarya</taxon>
        <taxon>Ascomycota</taxon>
        <taxon>Pezizomycotina</taxon>
        <taxon>Sordariomycetes</taxon>
        <taxon>Sordariomycetidae</taxon>
        <taxon>Sordariales</taxon>
        <taxon>Sordariaceae</taxon>
        <taxon>Neurospora</taxon>
    </lineage>
</organism>
<sequence>MPTIAACARILVSGVKKTSLQVVTNRTSLQRGKSIGIDGGHSTLGTVTLNTRCVKDSLHLSSSSAFRSSLLFSLESSAFALPCVVHISRGFHSCLTRTKRPLGFRLSIISLVPCGCFPVPPATPKVVISVVTRSVFHYPPTGARRRHAELAAPIAIGPVPSSSWKKTRKDTAQLPVLLKNTGTPFQRSEGPRIALPSPSSGVIPSPDLPDLVTLPTQRAATLIRQNTTSKARDGKHSMEQEALENRGGRRT</sequence>
<feature type="region of interest" description="Disordered" evidence="1">
    <location>
        <begin position="221"/>
        <end position="251"/>
    </location>
</feature>
<dbReference type="AlphaFoldDB" id="Q6MGJ0"/>
<name>Q6MGJ0_NEUCS</name>
<gene>
    <name evidence="2" type="primary">90C4.220</name>
</gene>
<reference evidence="2" key="2">
    <citation type="submission" date="2003-12" db="EMBL/GenBank/DDBJ databases">
        <authorList>
            <person name="German Neurospora genome project"/>
        </authorList>
    </citation>
    <scope>NUCLEOTIDE SEQUENCE</scope>
</reference>